<reference evidence="5" key="1">
    <citation type="journal article" date="2019" name="Int. J. Syst. Evol. Microbiol.">
        <title>The Global Catalogue of Microorganisms (GCM) 10K type strain sequencing project: providing services to taxonomists for standard genome sequencing and annotation.</title>
        <authorList>
            <consortium name="The Broad Institute Genomics Platform"/>
            <consortium name="The Broad Institute Genome Sequencing Center for Infectious Disease"/>
            <person name="Wu L."/>
            <person name="Ma J."/>
        </authorList>
    </citation>
    <scope>NUCLEOTIDE SEQUENCE [LARGE SCALE GENOMIC DNA]</scope>
    <source>
        <strain evidence="5">CGMCC 4.7132</strain>
    </source>
</reference>
<name>A0ABV9CS38_9ACTN</name>
<sequence length="410" mass="44329">MEVHDPPDTADGLARAGHAGPEAPGDGAPGQALRDRGQALNDRGQGLHDLGQGLHDLSDDDGVLVRVGQVARRALRRYDVGEDAEVELINVSENATFLVTDAGRRLILRVHRLGYHSPEAIGSELDWLTALREEAAVPTPRVVPALDGSRVVGVADPGASTRHCVMFEHVPGGEPAEDRLDEHFGPLGAITARMHLHARRWRRPAAFTRFHWDEDAAFGPAPRWGRWQDGAGVDGAAREVLSRLESALRDRLARFGKGSERYGLIHADLRLANLLVAGEADAQGAPVAVAAPGAGALDGPAAGEGAGRVTVIDFDDCGFGWYLYDLGAALSFIEHHPRVPEMVESWISGYRTVLDLPREDEQEVWTFIMMRRLLLVAWMGSHPAVGIARELGAGYTAESCALAERYLSTM</sequence>
<dbReference type="Proteomes" id="UP001596004">
    <property type="component" value="Unassembled WGS sequence"/>
</dbReference>
<evidence type="ECO:0000313" key="5">
    <source>
        <dbReference type="Proteomes" id="UP001596004"/>
    </source>
</evidence>
<evidence type="ECO:0000259" key="3">
    <source>
        <dbReference type="Pfam" id="PF01636"/>
    </source>
</evidence>
<dbReference type="PANTHER" id="PTHR21064:SF6">
    <property type="entry name" value="AMINOGLYCOSIDE PHOSPHOTRANSFERASE DOMAIN-CONTAINING PROTEIN"/>
    <property type="match status" value="1"/>
</dbReference>
<dbReference type="InterPro" id="IPR002575">
    <property type="entry name" value="Aminoglycoside_PTrfase"/>
</dbReference>
<feature type="region of interest" description="Disordered" evidence="2">
    <location>
        <begin position="1"/>
        <end position="34"/>
    </location>
</feature>
<comment type="similarity">
    <text evidence="1">Belongs to the pseudomonas-type ThrB family.</text>
</comment>
<dbReference type="InterPro" id="IPR011009">
    <property type="entry name" value="Kinase-like_dom_sf"/>
</dbReference>
<dbReference type="InterPro" id="IPR050249">
    <property type="entry name" value="Pseudomonas-type_ThrB"/>
</dbReference>
<gene>
    <name evidence="4" type="ORF">ACFO60_32940</name>
</gene>
<evidence type="ECO:0000256" key="2">
    <source>
        <dbReference type="SAM" id="MobiDB-lite"/>
    </source>
</evidence>
<dbReference type="EMBL" id="JBHSFP010000033">
    <property type="protein sequence ID" value="MFC4535597.1"/>
    <property type="molecule type" value="Genomic_DNA"/>
</dbReference>
<dbReference type="RefSeq" id="WP_380848458.1">
    <property type="nucleotide sequence ID" value="NZ_JBHSFP010000033.1"/>
</dbReference>
<dbReference type="PANTHER" id="PTHR21064">
    <property type="entry name" value="AMINOGLYCOSIDE PHOSPHOTRANSFERASE DOMAIN-CONTAINING PROTEIN-RELATED"/>
    <property type="match status" value="1"/>
</dbReference>
<comment type="caution">
    <text evidence="4">The sequence shown here is derived from an EMBL/GenBank/DDBJ whole genome shotgun (WGS) entry which is preliminary data.</text>
</comment>
<evidence type="ECO:0000313" key="4">
    <source>
        <dbReference type="EMBL" id="MFC4535597.1"/>
    </source>
</evidence>
<evidence type="ECO:0000256" key="1">
    <source>
        <dbReference type="ARBA" id="ARBA00038240"/>
    </source>
</evidence>
<dbReference type="Gene3D" id="3.90.1200.10">
    <property type="match status" value="1"/>
</dbReference>
<protein>
    <submittedName>
        <fullName evidence="4">Phosphotransferase enzyme family protein</fullName>
    </submittedName>
</protein>
<feature type="domain" description="Aminoglycoside phosphotransferase" evidence="3">
    <location>
        <begin position="306"/>
        <end position="351"/>
    </location>
</feature>
<proteinExistence type="inferred from homology"/>
<accession>A0ABV9CS38</accession>
<dbReference type="Pfam" id="PF01636">
    <property type="entry name" value="APH"/>
    <property type="match status" value="2"/>
</dbReference>
<feature type="compositionally biased region" description="Low complexity" evidence="2">
    <location>
        <begin position="16"/>
        <end position="32"/>
    </location>
</feature>
<dbReference type="SUPFAM" id="SSF56112">
    <property type="entry name" value="Protein kinase-like (PK-like)"/>
    <property type="match status" value="1"/>
</dbReference>
<keyword evidence="5" id="KW-1185">Reference proteome</keyword>
<organism evidence="4 5">
    <name type="scientific">Sphaerisporangium dianthi</name>
    <dbReference type="NCBI Taxonomy" id="1436120"/>
    <lineage>
        <taxon>Bacteria</taxon>
        <taxon>Bacillati</taxon>
        <taxon>Actinomycetota</taxon>
        <taxon>Actinomycetes</taxon>
        <taxon>Streptosporangiales</taxon>
        <taxon>Streptosporangiaceae</taxon>
        <taxon>Sphaerisporangium</taxon>
    </lineage>
</organism>
<dbReference type="Gene3D" id="3.30.200.20">
    <property type="entry name" value="Phosphorylase Kinase, domain 1"/>
    <property type="match status" value="1"/>
</dbReference>
<feature type="domain" description="Aminoglycoside phosphotransferase" evidence="3">
    <location>
        <begin position="92"/>
        <end position="279"/>
    </location>
</feature>